<dbReference type="Pfam" id="PF00939">
    <property type="entry name" value="Na_sulph_symp"/>
    <property type="match status" value="1"/>
</dbReference>
<dbReference type="InterPro" id="IPR051679">
    <property type="entry name" value="DASS-Related_Transporters"/>
</dbReference>
<feature type="region of interest" description="Disordered" evidence="5">
    <location>
        <begin position="1"/>
        <end position="28"/>
    </location>
</feature>
<keyword evidence="4 6" id="KW-0472">Membrane</keyword>
<keyword evidence="3 6" id="KW-1133">Transmembrane helix</keyword>
<evidence type="ECO:0000313" key="8">
    <source>
        <dbReference type="Proteomes" id="UP000703038"/>
    </source>
</evidence>
<evidence type="ECO:0000256" key="6">
    <source>
        <dbReference type="SAM" id="Phobius"/>
    </source>
</evidence>
<comment type="subcellular location">
    <subcellularLocation>
        <location evidence="1">Membrane</location>
        <topology evidence="1">Multi-pass membrane protein</topology>
    </subcellularLocation>
</comment>
<evidence type="ECO:0000313" key="7">
    <source>
        <dbReference type="EMBL" id="MBM7414479.1"/>
    </source>
</evidence>
<dbReference type="EMBL" id="JAFBBK010000001">
    <property type="protein sequence ID" value="MBM7414479.1"/>
    <property type="molecule type" value="Genomic_DNA"/>
</dbReference>
<feature type="transmembrane region" description="Helical" evidence="6">
    <location>
        <begin position="85"/>
        <end position="102"/>
    </location>
</feature>
<evidence type="ECO:0000256" key="1">
    <source>
        <dbReference type="ARBA" id="ARBA00004141"/>
    </source>
</evidence>
<feature type="transmembrane region" description="Helical" evidence="6">
    <location>
        <begin position="409"/>
        <end position="425"/>
    </location>
</feature>
<accession>A0ABS2KR87</accession>
<keyword evidence="2 6" id="KW-0812">Transmembrane</keyword>
<proteinExistence type="predicted"/>
<name>A0ABS2KR87_9NOCA</name>
<feature type="transmembrane region" description="Helical" evidence="6">
    <location>
        <begin position="235"/>
        <end position="261"/>
    </location>
</feature>
<feature type="transmembrane region" description="Helical" evidence="6">
    <location>
        <begin position="371"/>
        <end position="397"/>
    </location>
</feature>
<feature type="transmembrane region" description="Helical" evidence="6">
    <location>
        <begin position="468"/>
        <end position="491"/>
    </location>
</feature>
<feature type="transmembrane region" description="Helical" evidence="6">
    <location>
        <begin position="345"/>
        <end position="365"/>
    </location>
</feature>
<dbReference type="RefSeq" id="WP_204867285.1">
    <property type="nucleotide sequence ID" value="NZ_JAFBBK010000001.1"/>
</dbReference>
<feature type="transmembrane region" description="Helical" evidence="6">
    <location>
        <begin position="36"/>
        <end position="54"/>
    </location>
</feature>
<dbReference type="PANTHER" id="PTHR43652:SF2">
    <property type="entry name" value="BASIC AMINO ACID ANTIPORTER YFCC-RELATED"/>
    <property type="match status" value="1"/>
</dbReference>
<dbReference type="PANTHER" id="PTHR43652">
    <property type="entry name" value="BASIC AMINO ACID ANTIPORTER YFCC-RELATED"/>
    <property type="match status" value="1"/>
</dbReference>
<dbReference type="Proteomes" id="UP000703038">
    <property type="component" value="Unassembled WGS sequence"/>
</dbReference>
<protein>
    <submittedName>
        <fullName evidence="7">Anion transporter</fullName>
    </submittedName>
</protein>
<gene>
    <name evidence="7" type="ORF">JOE42_001212</name>
</gene>
<feature type="transmembrane region" description="Helical" evidence="6">
    <location>
        <begin position="150"/>
        <end position="166"/>
    </location>
</feature>
<keyword evidence="8" id="KW-1185">Reference proteome</keyword>
<comment type="caution">
    <text evidence="7">The sequence shown here is derived from an EMBL/GenBank/DDBJ whole genome shotgun (WGS) entry which is preliminary data.</text>
</comment>
<evidence type="ECO:0000256" key="5">
    <source>
        <dbReference type="SAM" id="MobiDB-lite"/>
    </source>
</evidence>
<feature type="transmembrane region" description="Helical" evidence="6">
    <location>
        <begin position="194"/>
        <end position="215"/>
    </location>
</feature>
<evidence type="ECO:0000256" key="2">
    <source>
        <dbReference type="ARBA" id="ARBA00022692"/>
    </source>
</evidence>
<feature type="transmembrane region" description="Helical" evidence="6">
    <location>
        <begin position="315"/>
        <end position="338"/>
    </location>
</feature>
<feature type="transmembrane region" description="Helical" evidence="6">
    <location>
        <begin position="114"/>
        <end position="138"/>
    </location>
</feature>
<sequence length="501" mass="51578">MTVTEFATTPPGRRTPTRPVPTRTPWRVPTPSPRTLVSAVVLTVLAVGVVLAGVAGDLTAHGTITVLVFLVAVWMWIFSPLDDTHVALGAALTLVILGPVSTETFTRTLGDTVIWLLVGSFVIAAAVTASGLSARVAARVLSVARSPRQLVHLVTLVLLLTTFAIPSTSGRAALALPVFLALATVLSERPRLVLTLSLVFPAVILCSAVGSLLGAGAHLITSEIVRTTTGSGIGFLQWAILGLPLAIVWSHLAAEIALSLFTDRAERRRPLSVTRDAFGGSAGPLTVPQKRVLLVLVAVVTLWCTEPVHGVEPAIVAMIGALLASAPFVGATTLPAAVRTIPWSLLLFMAGTLCLGMALTTTGAAEWFADLVFGPISALGSSAATVFVVALVLVSLLSHLVVQSRSARSAVLVPVIVATAPVLGIDPAAAAFASTAAAGFCLTLTSSAKPVAMFAASDSVPGFSPGHLLRLSAAVAPVSVALVLVCSVWLWPALGLPLYLP</sequence>
<feature type="transmembrane region" description="Helical" evidence="6">
    <location>
        <begin position="60"/>
        <end position="78"/>
    </location>
</feature>
<evidence type="ECO:0000256" key="3">
    <source>
        <dbReference type="ARBA" id="ARBA00022989"/>
    </source>
</evidence>
<dbReference type="InterPro" id="IPR001898">
    <property type="entry name" value="SLC13A/DASS"/>
</dbReference>
<reference evidence="7 8" key="1">
    <citation type="submission" date="2021-01" db="EMBL/GenBank/DDBJ databases">
        <title>Genomics of switchgrass bacterial isolates.</title>
        <authorList>
            <person name="Shade A."/>
        </authorList>
    </citation>
    <scope>NUCLEOTIDE SEQUENCE [LARGE SCALE GENOMIC DNA]</scope>
    <source>
        <strain evidence="7 8">PvP111</strain>
    </source>
</reference>
<organism evidence="7 8">
    <name type="scientific">Rhodococcoides corynebacterioides</name>
    <dbReference type="NCBI Taxonomy" id="53972"/>
    <lineage>
        <taxon>Bacteria</taxon>
        <taxon>Bacillati</taxon>
        <taxon>Actinomycetota</taxon>
        <taxon>Actinomycetes</taxon>
        <taxon>Mycobacteriales</taxon>
        <taxon>Nocardiaceae</taxon>
        <taxon>Rhodococcoides</taxon>
    </lineage>
</organism>
<evidence type="ECO:0000256" key="4">
    <source>
        <dbReference type="ARBA" id="ARBA00023136"/>
    </source>
</evidence>